<keyword evidence="4" id="KW-0564">Palmitate</keyword>
<dbReference type="Pfam" id="PF13627">
    <property type="entry name" value="LptM_cons"/>
    <property type="match status" value="1"/>
</dbReference>
<evidence type="ECO:0000313" key="8">
    <source>
        <dbReference type="EMBL" id="GIZ53422.1"/>
    </source>
</evidence>
<protein>
    <recommendedName>
        <fullName evidence="10">Lipoprotein</fullName>
    </recommendedName>
</protein>
<evidence type="ECO:0000256" key="1">
    <source>
        <dbReference type="ARBA" id="ARBA00004459"/>
    </source>
</evidence>
<dbReference type="Proteomes" id="UP000887222">
    <property type="component" value="Unassembled WGS sequence"/>
</dbReference>
<sequence>MFQRGLDRGQRTLGQRQEFRFSHATLPSTLKTVILIVKPAFHLPLLTVLICLLAACGQKGPLYLPAKPAPVANPGPRVSPPPAPSTPEAAEPAPASR</sequence>
<proteinExistence type="predicted"/>
<dbReference type="EMBL" id="BPMK01000017">
    <property type="protein sequence ID" value="GIZ53422.1"/>
    <property type="molecule type" value="Genomic_DNA"/>
</dbReference>
<feature type="compositionally biased region" description="Low complexity" evidence="7">
    <location>
        <begin position="86"/>
        <end position="97"/>
    </location>
</feature>
<evidence type="ECO:0000256" key="7">
    <source>
        <dbReference type="SAM" id="MobiDB-lite"/>
    </source>
</evidence>
<keyword evidence="2" id="KW-0732">Signal</keyword>
<accession>A0ABQ4Q940</accession>
<comment type="caution">
    <text evidence="8">The sequence shown here is derived from an EMBL/GenBank/DDBJ whole genome shotgun (WGS) entry which is preliminary data.</text>
</comment>
<evidence type="ECO:0000256" key="6">
    <source>
        <dbReference type="ARBA" id="ARBA00023288"/>
    </source>
</evidence>
<evidence type="ECO:0000256" key="3">
    <source>
        <dbReference type="ARBA" id="ARBA00023136"/>
    </source>
</evidence>
<reference evidence="8 9" key="1">
    <citation type="journal article" date="2022" name="Int. J. Syst. Evol. Microbiol.">
        <title>Noviherbaspirillum aridicola sp. nov., isolated from an arid soil in Pakistan.</title>
        <authorList>
            <person name="Khan I.U."/>
            <person name="Saqib M."/>
            <person name="Amin A."/>
            <person name="Hussain F."/>
            <person name="Li L."/>
            <person name="Liu Y.H."/>
            <person name="Fang B.Z."/>
            <person name="Ahmed I."/>
            <person name="Li W.J."/>
        </authorList>
    </citation>
    <scope>NUCLEOTIDE SEQUENCE [LARGE SCALE GENOMIC DNA]</scope>
    <source>
        <strain evidence="8 9">NCCP-691</strain>
    </source>
</reference>
<feature type="compositionally biased region" description="Pro residues" evidence="7">
    <location>
        <begin position="67"/>
        <end position="85"/>
    </location>
</feature>
<organism evidence="8 9">
    <name type="scientific">Noviherbaspirillum aridicola</name>
    <dbReference type="NCBI Taxonomy" id="2849687"/>
    <lineage>
        <taxon>Bacteria</taxon>
        <taxon>Pseudomonadati</taxon>
        <taxon>Pseudomonadota</taxon>
        <taxon>Betaproteobacteria</taxon>
        <taxon>Burkholderiales</taxon>
        <taxon>Oxalobacteraceae</taxon>
        <taxon>Noviherbaspirillum</taxon>
    </lineage>
</organism>
<keyword evidence="3" id="KW-0472">Membrane</keyword>
<evidence type="ECO:0008006" key="10">
    <source>
        <dbReference type="Google" id="ProtNLM"/>
    </source>
</evidence>
<comment type="subcellular location">
    <subcellularLocation>
        <location evidence="1">Cell outer membrane</location>
        <topology evidence="1">Lipid-anchor</topology>
    </subcellularLocation>
</comment>
<dbReference type="InterPro" id="IPR032831">
    <property type="entry name" value="LptM_cons"/>
</dbReference>
<dbReference type="NCBIfam" id="NF047847">
    <property type="entry name" value="SS_mature_LptM"/>
    <property type="match status" value="1"/>
</dbReference>
<keyword evidence="6" id="KW-0449">Lipoprotein</keyword>
<evidence type="ECO:0000256" key="5">
    <source>
        <dbReference type="ARBA" id="ARBA00023237"/>
    </source>
</evidence>
<evidence type="ECO:0000256" key="4">
    <source>
        <dbReference type="ARBA" id="ARBA00023139"/>
    </source>
</evidence>
<evidence type="ECO:0000313" key="9">
    <source>
        <dbReference type="Proteomes" id="UP000887222"/>
    </source>
</evidence>
<feature type="region of interest" description="Disordered" evidence="7">
    <location>
        <begin position="65"/>
        <end position="97"/>
    </location>
</feature>
<keyword evidence="5" id="KW-0998">Cell outer membrane</keyword>
<keyword evidence="9" id="KW-1185">Reference proteome</keyword>
<name>A0ABQ4Q940_9BURK</name>
<evidence type="ECO:0000256" key="2">
    <source>
        <dbReference type="ARBA" id="ARBA00022729"/>
    </source>
</evidence>
<gene>
    <name evidence="8" type="ORF">NCCP691_34360</name>
</gene>